<accession>A0AAV3YD10</accession>
<name>A0AAV3YD10_9GAST</name>
<evidence type="ECO:0000313" key="1">
    <source>
        <dbReference type="EMBL" id="GFN80908.1"/>
    </source>
</evidence>
<sequence>MRSAGTLLSPMRAPPSAPQLDVYKKVISGFQALREARAPVVRLEPATEGSADLRADSLAIVLPTPADNQ</sequence>
<reference evidence="1 2" key="1">
    <citation type="journal article" date="2021" name="Elife">
        <title>Chloroplast acquisition without the gene transfer in kleptoplastic sea slugs, Plakobranchus ocellatus.</title>
        <authorList>
            <person name="Maeda T."/>
            <person name="Takahashi S."/>
            <person name="Yoshida T."/>
            <person name="Shimamura S."/>
            <person name="Takaki Y."/>
            <person name="Nagai Y."/>
            <person name="Toyoda A."/>
            <person name="Suzuki Y."/>
            <person name="Arimoto A."/>
            <person name="Ishii H."/>
            <person name="Satoh N."/>
            <person name="Nishiyama T."/>
            <person name="Hasebe M."/>
            <person name="Maruyama T."/>
            <person name="Minagawa J."/>
            <person name="Obokata J."/>
            <person name="Shigenobu S."/>
        </authorList>
    </citation>
    <scope>NUCLEOTIDE SEQUENCE [LARGE SCALE GENOMIC DNA]</scope>
</reference>
<dbReference type="Proteomes" id="UP000735302">
    <property type="component" value="Unassembled WGS sequence"/>
</dbReference>
<protein>
    <submittedName>
        <fullName evidence="1">Uncharacterized protein</fullName>
    </submittedName>
</protein>
<keyword evidence="2" id="KW-1185">Reference proteome</keyword>
<proteinExistence type="predicted"/>
<dbReference type="AlphaFoldDB" id="A0AAV3YD10"/>
<dbReference type="EMBL" id="BLXT01000847">
    <property type="protein sequence ID" value="GFN80908.1"/>
    <property type="molecule type" value="Genomic_DNA"/>
</dbReference>
<organism evidence="1 2">
    <name type="scientific">Plakobranchus ocellatus</name>
    <dbReference type="NCBI Taxonomy" id="259542"/>
    <lineage>
        <taxon>Eukaryota</taxon>
        <taxon>Metazoa</taxon>
        <taxon>Spiralia</taxon>
        <taxon>Lophotrochozoa</taxon>
        <taxon>Mollusca</taxon>
        <taxon>Gastropoda</taxon>
        <taxon>Heterobranchia</taxon>
        <taxon>Euthyneura</taxon>
        <taxon>Panpulmonata</taxon>
        <taxon>Sacoglossa</taxon>
        <taxon>Placobranchoidea</taxon>
        <taxon>Plakobranchidae</taxon>
        <taxon>Plakobranchus</taxon>
    </lineage>
</organism>
<gene>
    <name evidence="1" type="ORF">PoB_000741400</name>
</gene>
<evidence type="ECO:0000313" key="2">
    <source>
        <dbReference type="Proteomes" id="UP000735302"/>
    </source>
</evidence>
<comment type="caution">
    <text evidence="1">The sequence shown here is derived from an EMBL/GenBank/DDBJ whole genome shotgun (WGS) entry which is preliminary data.</text>
</comment>